<comment type="caution">
    <text evidence="1">The sequence shown here is derived from an EMBL/GenBank/DDBJ whole genome shotgun (WGS) entry which is preliminary data.</text>
</comment>
<dbReference type="Proteomes" id="UP000305282">
    <property type="component" value="Unassembled WGS sequence"/>
</dbReference>
<reference evidence="1 2" key="1">
    <citation type="submission" date="2019-04" db="EMBL/GenBank/DDBJ databases">
        <title>Draft genome sequences for three unisolated Alnus-infective Frankia Sp+ strains, AgTrS, AiOr and AvVan, the first sequenced Frankia strains able to sporulate in-planta.</title>
        <authorList>
            <person name="Bethencourt L."/>
            <person name="Vautrin F."/>
            <person name="Taib N."/>
            <person name="Dubost A."/>
            <person name="Castro-Garcia L."/>
            <person name="Imbaud O."/>
            <person name="Abrouk D."/>
            <person name="Fournier P."/>
            <person name="Briolay J."/>
            <person name="Nguyen A."/>
            <person name="Normand P."/>
            <person name="Fernandez M.P."/>
            <person name="Brochier-Armanet C."/>
            <person name="Herrera-Belaroussi A."/>
        </authorList>
    </citation>
    <scope>NUCLEOTIDE SEQUENCE [LARGE SCALE GENOMIC DNA]</scope>
    <source>
        <strain evidence="1 2">AvVan</strain>
    </source>
</reference>
<evidence type="ECO:0000313" key="2">
    <source>
        <dbReference type="Proteomes" id="UP000305282"/>
    </source>
</evidence>
<gene>
    <name evidence="1" type="ORF">E7Y31_12085</name>
</gene>
<dbReference type="EMBL" id="SSXH01000265">
    <property type="protein sequence ID" value="THJ74329.1"/>
    <property type="molecule type" value="Genomic_DNA"/>
</dbReference>
<protein>
    <submittedName>
        <fullName evidence="1">Uncharacterized protein</fullName>
    </submittedName>
</protein>
<proteinExistence type="predicted"/>
<name>A0A4V3Z7J6_9ACTN</name>
<dbReference type="OrthoDB" id="176279at2"/>
<dbReference type="AlphaFoldDB" id="A0A4V3Z7J6"/>
<keyword evidence="2" id="KW-1185">Reference proteome</keyword>
<accession>A0A4V3Z7J6</accession>
<organism evidence="1 2">
    <name type="scientific">Candidatus Frankia alpina</name>
    <dbReference type="NCBI Taxonomy" id="2699483"/>
    <lineage>
        <taxon>Bacteria</taxon>
        <taxon>Bacillati</taxon>
        <taxon>Actinomycetota</taxon>
        <taxon>Actinomycetes</taxon>
        <taxon>Frankiales</taxon>
        <taxon>Frankiaceae</taxon>
        <taxon>Frankia</taxon>
    </lineage>
</organism>
<sequence>MPAHTVRLPEITAGRFGHGHGHYSVSATDASMPSYTGDITVGRTFTTLGVNAPAGAGLTVDPSTPPAAGWNGNGCTSTGNAVTASFTAPANALLLALADTTSTGSGGSTIPAISDSGGLSWIRVAGTGTNGTKDEAVAWWARTSSSAARTVTLTLTTNTCSKFLQVVVVMNANLTTPIGATNIGPAEDTTAGVFNQSVTSTAAGSMAFAAVADAAAAAIPTPGSGVTLQGS</sequence>
<evidence type="ECO:0000313" key="1">
    <source>
        <dbReference type="EMBL" id="THJ74329.1"/>
    </source>
</evidence>